<dbReference type="Proteomes" id="UP000219353">
    <property type="component" value="Unassembled WGS sequence"/>
</dbReference>
<name>A0A285INV6_9GAMM</name>
<evidence type="ECO:0000256" key="1">
    <source>
        <dbReference type="SAM" id="Phobius"/>
    </source>
</evidence>
<feature type="transmembrane region" description="Helical" evidence="1">
    <location>
        <begin position="278"/>
        <end position="300"/>
    </location>
</feature>
<keyword evidence="3" id="KW-1185">Reference proteome</keyword>
<organism evidence="2 3">
    <name type="scientific">Arsukibacterium tuosuense</name>
    <dbReference type="NCBI Taxonomy" id="1323745"/>
    <lineage>
        <taxon>Bacteria</taxon>
        <taxon>Pseudomonadati</taxon>
        <taxon>Pseudomonadota</taxon>
        <taxon>Gammaproteobacteria</taxon>
        <taxon>Chromatiales</taxon>
        <taxon>Chromatiaceae</taxon>
        <taxon>Arsukibacterium</taxon>
    </lineage>
</organism>
<keyword evidence="1" id="KW-1133">Transmembrane helix</keyword>
<accession>A0A285INV6</accession>
<evidence type="ECO:0000313" key="2">
    <source>
        <dbReference type="EMBL" id="SNY49695.1"/>
    </source>
</evidence>
<dbReference type="OrthoDB" id="9818745at2"/>
<evidence type="ECO:0000313" key="3">
    <source>
        <dbReference type="Proteomes" id="UP000219353"/>
    </source>
</evidence>
<dbReference type="AlphaFoldDB" id="A0A285INV6"/>
<keyword evidence="1" id="KW-0812">Transmembrane</keyword>
<dbReference type="RefSeq" id="WP_141397732.1">
    <property type="nucleotide sequence ID" value="NZ_OBEB01000002.1"/>
</dbReference>
<keyword evidence="1" id="KW-0472">Membrane</keyword>
<feature type="transmembrane region" description="Helical" evidence="1">
    <location>
        <begin position="203"/>
        <end position="223"/>
    </location>
</feature>
<protein>
    <submittedName>
        <fullName evidence="2">Uncharacterized protein</fullName>
    </submittedName>
</protein>
<proteinExistence type="predicted"/>
<dbReference type="EMBL" id="OBEB01000002">
    <property type="protein sequence ID" value="SNY49695.1"/>
    <property type="molecule type" value="Genomic_DNA"/>
</dbReference>
<reference evidence="3" key="1">
    <citation type="submission" date="2017-09" db="EMBL/GenBank/DDBJ databases">
        <authorList>
            <person name="Varghese N."/>
            <person name="Submissions S."/>
        </authorList>
    </citation>
    <scope>NUCLEOTIDE SEQUENCE [LARGE SCALE GENOMIC DNA]</scope>
    <source>
        <strain evidence="3">CGMCC 1.12461</strain>
    </source>
</reference>
<gene>
    <name evidence="2" type="ORF">SAMN06297280_1506</name>
</gene>
<sequence length="302" mass="34606">MNVVIRNLVPYFLVVVFFLFTFPVTSEEISGNCADLPAGAIAKLPLSFEFRYLRLACDKFGHRLEPNTDVTWLSLLNEPFDVYARQPLKMSAESGASAYFLAVSAKQLNNKYRTLLHRNFLKKIFPNYSVPSLVTEFIATTSEGIELRLYLMPDRGVVCFNNCAYRQIFLVKSNTPFWQDTKSTKEDFISYPDSESAWPKQKIAWAIVLVLFNWPVLTLYMFFMLMPAIYNDLDTQSPTLEGFIKHDRKGGTLPLLIIGMQWRVIRGKYTADARQANCLTMVRIGQGMVVANILIFYMFISS</sequence>